<keyword evidence="6 15" id="KW-0347">Helicase</keyword>
<dbReference type="GO" id="GO:0006281">
    <property type="term" value="P:DNA repair"/>
    <property type="evidence" value="ECO:0007669"/>
    <property type="project" value="UniProtKB-UniRule"/>
</dbReference>
<evidence type="ECO:0000256" key="14">
    <source>
        <dbReference type="ARBA" id="ARBA00048988"/>
    </source>
</evidence>
<dbReference type="Gene3D" id="2.40.50.140">
    <property type="entry name" value="Nucleic acid-binding proteins"/>
    <property type="match status" value="1"/>
</dbReference>
<dbReference type="GO" id="GO:0043138">
    <property type="term" value="F:3'-5' DNA helicase activity"/>
    <property type="evidence" value="ECO:0007669"/>
    <property type="project" value="UniProtKB-EC"/>
</dbReference>
<keyword evidence="11" id="KW-0413">Isomerase</keyword>
<accession>A0A7R6PAW8</accession>
<dbReference type="InterPro" id="IPR012340">
    <property type="entry name" value="NA-bd_OB-fold"/>
</dbReference>
<comment type="catalytic activity">
    <reaction evidence="12 15">
        <text>Couples ATP hydrolysis with the unwinding of duplex DNA by translocating in the 3'-5' direction.</text>
        <dbReference type="EC" id="5.6.2.4"/>
    </reaction>
</comment>
<dbReference type="PANTHER" id="PTHR47964:SF1">
    <property type="entry name" value="ATP-DEPENDENT DNA HELICASE HOMOLOG RECG, CHLOROPLASTIC"/>
    <property type="match status" value="1"/>
</dbReference>
<evidence type="ECO:0000256" key="1">
    <source>
        <dbReference type="ARBA" id="ARBA00007504"/>
    </source>
</evidence>
<dbReference type="PANTHER" id="PTHR47964">
    <property type="entry name" value="ATP-DEPENDENT DNA HELICASE HOMOLOG RECG, CHLOROPLASTIC"/>
    <property type="match status" value="1"/>
</dbReference>
<sequence length="693" mass="76602">MNRMVLAQLPVTDLKGVGAALAQKLSKLEIFSLQDLLFHLPSRYQDRTRIMPIGSLRPGVEGVIEGEIKGADISMGRRRSLVCRLQDGTGTITLRFFHFSAAQKNNLKTGTRIRCFGEIRTGASGLELYHPEYRRVDEAEAAPVEESLTPIYPTTEGLNQGRLRALTDGALAYLADGSLTELIPEPLRQQWQLPPLNDAVHYLHRPPVDANQTQLLEGYHPAQRRLAFEELLAHHLSLLKLRQRTRQQGAPVLIATDQYQKAFLHNLPFPLTGAQQRVSHEISADLAEPFPMLRLVQGDVGSGKTVVAALAALQAVEGGFQAAVMAPTEILAEQHFINFGNWLEPLGLKVAWLAGKLKGKKRQEQLQAMADGSAHVVVGTHALFQDEVVFANLGLVVVDEQHRFGVHQRLALREKGRTDHRSPHQLIMTATPIPRTLTMSAYADLDCSIIDELPPGRTPVNTVVISDQRRPEVVQRVQDACGQGRQVYWVCTLIEESEALQCQAAEVTAEALREALPELRIGLIHGRMKPAEKAGIMASYKAAELDLLVATTVIEVGVDVPNASVMIIENPERLGLAQLHQLRGRVGRGSVESFCLLMYHAPLSQQGRERLGVMRETTDGFRIAEKDLELRGPGEVLGTRQTGMISFKVADLQRDADLLTRVKQVASQIAIDPQLSDAIIQRWLGRDEKYAAV</sequence>
<dbReference type="Gene3D" id="3.40.50.300">
    <property type="entry name" value="P-loop containing nucleotide triphosphate hydrolases"/>
    <property type="match status" value="2"/>
</dbReference>
<dbReference type="PROSITE" id="PS51192">
    <property type="entry name" value="HELICASE_ATP_BIND_1"/>
    <property type="match status" value="1"/>
</dbReference>
<evidence type="ECO:0000256" key="2">
    <source>
        <dbReference type="ARBA" id="ARBA00017846"/>
    </source>
</evidence>
<dbReference type="NCBIfam" id="NF008165">
    <property type="entry name" value="PRK10917.1-3"/>
    <property type="match status" value="1"/>
</dbReference>
<evidence type="ECO:0000313" key="18">
    <source>
        <dbReference type="EMBL" id="BBB24731.1"/>
    </source>
</evidence>
<dbReference type="EC" id="5.6.2.4" evidence="13 15"/>
<dbReference type="InterPro" id="IPR027417">
    <property type="entry name" value="P-loop_NTPase"/>
</dbReference>
<dbReference type="AlphaFoldDB" id="A0A7R6PAW8"/>
<dbReference type="EMBL" id="AP014545">
    <property type="protein sequence ID" value="BBB24731.1"/>
    <property type="molecule type" value="Genomic_DNA"/>
</dbReference>
<dbReference type="SUPFAM" id="SSF52540">
    <property type="entry name" value="P-loop containing nucleoside triphosphate hydrolases"/>
    <property type="match status" value="2"/>
</dbReference>
<dbReference type="Pfam" id="PF19833">
    <property type="entry name" value="RecG_dom3_C"/>
    <property type="match status" value="1"/>
</dbReference>
<evidence type="ECO:0000256" key="4">
    <source>
        <dbReference type="ARBA" id="ARBA00022763"/>
    </source>
</evidence>
<keyword evidence="4 15" id="KW-0227">DNA damage</keyword>
<keyword evidence="5 15" id="KW-0378">Hydrolase</keyword>
<dbReference type="PROSITE" id="PS51194">
    <property type="entry name" value="HELICASE_CTER"/>
    <property type="match status" value="1"/>
</dbReference>
<proteinExistence type="inferred from homology"/>
<dbReference type="Pfam" id="PF00270">
    <property type="entry name" value="DEAD"/>
    <property type="match status" value="1"/>
</dbReference>
<dbReference type="NCBIfam" id="NF008168">
    <property type="entry name" value="PRK10917.2-2"/>
    <property type="match status" value="1"/>
</dbReference>
<evidence type="ECO:0000256" key="11">
    <source>
        <dbReference type="ARBA" id="ARBA00023235"/>
    </source>
</evidence>
<dbReference type="NCBIfam" id="NF008163">
    <property type="entry name" value="PRK10917.1-1"/>
    <property type="match status" value="1"/>
</dbReference>
<dbReference type="NCBIfam" id="NF008166">
    <property type="entry name" value="PRK10917.1-4"/>
    <property type="match status" value="1"/>
</dbReference>
<name>A0A7R6PAW8_9GAMM</name>
<dbReference type="InterPro" id="IPR011545">
    <property type="entry name" value="DEAD/DEAH_box_helicase_dom"/>
</dbReference>
<evidence type="ECO:0000256" key="9">
    <source>
        <dbReference type="ARBA" id="ARBA00023172"/>
    </source>
</evidence>
<comment type="function">
    <text evidence="15">Plays a critical role in recombination and DNA repair. Helps process Holliday junction intermediates to mature products by catalyzing branch migration. Has replication fork regression activity, unwinds stalled or blocked replication forks to make a HJ that can be resolved. Has a DNA unwinding activity characteristic of a DNA helicase with 3'-5' polarity.</text>
</comment>
<comment type="similarity">
    <text evidence="1 15">Belongs to the helicase family. RecG subfamily.</text>
</comment>
<dbReference type="GO" id="GO:0006310">
    <property type="term" value="P:DNA recombination"/>
    <property type="evidence" value="ECO:0007669"/>
    <property type="project" value="UniProtKB-UniRule"/>
</dbReference>
<keyword evidence="9 15" id="KW-0233">DNA recombination</keyword>
<keyword evidence="3 15" id="KW-0547">Nucleotide-binding</keyword>
<comment type="catalytic activity">
    <reaction evidence="14 15">
        <text>ATP + H2O = ADP + phosphate + H(+)</text>
        <dbReference type="Rhea" id="RHEA:13065"/>
        <dbReference type="ChEBI" id="CHEBI:15377"/>
        <dbReference type="ChEBI" id="CHEBI:15378"/>
        <dbReference type="ChEBI" id="CHEBI:30616"/>
        <dbReference type="ChEBI" id="CHEBI:43474"/>
        <dbReference type="ChEBI" id="CHEBI:456216"/>
        <dbReference type="EC" id="5.6.2.4"/>
    </reaction>
</comment>
<dbReference type="GO" id="GO:0003677">
    <property type="term" value="F:DNA binding"/>
    <property type="evidence" value="ECO:0007669"/>
    <property type="project" value="UniProtKB-KW"/>
</dbReference>
<keyword evidence="8" id="KW-0238">DNA-binding</keyword>
<dbReference type="Pfam" id="PF17191">
    <property type="entry name" value="RecG_wedge"/>
    <property type="match status" value="1"/>
</dbReference>
<dbReference type="CDD" id="cd04488">
    <property type="entry name" value="RecG_wedge_OBF"/>
    <property type="match status" value="1"/>
</dbReference>
<evidence type="ECO:0000256" key="10">
    <source>
        <dbReference type="ARBA" id="ARBA00023204"/>
    </source>
</evidence>
<evidence type="ECO:0000256" key="12">
    <source>
        <dbReference type="ARBA" id="ARBA00034617"/>
    </source>
</evidence>
<evidence type="ECO:0000256" key="3">
    <source>
        <dbReference type="ARBA" id="ARBA00022741"/>
    </source>
</evidence>
<dbReference type="NCBIfam" id="TIGR00643">
    <property type="entry name" value="recG"/>
    <property type="match status" value="1"/>
</dbReference>
<dbReference type="InterPro" id="IPR001650">
    <property type="entry name" value="Helicase_C-like"/>
</dbReference>
<keyword evidence="7 15" id="KW-0067">ATP-binding</keyword>
<evidence type="ECO:0000256" key="5">
    <source>
        <dbReference type="ARBA" id="ARBA00022801"/>
    </source>
</evidence>
<dbReference type="InterPro" id="IPR047112">
    <property type="entry name" value="RecG/Mfd"/>
</dbReference>
<dbReference type="GO" id="GO:0016787">
    <property type="term" value="F:hydrolase activity"/>
    <property type="evidence" value="ECO:0007669"/>
    <property type="project" value="UniProtKB-KW"/>
</dbReference>
<dbReference type="InterPro" id="IPR033454">
    <property type="entry name" value="RecG_wedge"/>
</dbReference>
<dbReference type="KEGG" id="ajp:AMJAP_0132"/>
<dbReference type="GO" id="GO:0005524">
    <property type="term" value="F:ATP binding"/>
    <property type="evidence" value="ECO:0007669"/>
    <property type="project" value="UniProtKB-KW"/>
</dbReference>
<keyword evidence="19" id="KW-1185">Reference proteome</keyword>
<dbReference type="RefSeq" id="WP_019621098.1">
    <property type="nucleotide sequence ID" value="NZ_AP014545.1"/>
</dbReference>
<evidence type="ECO:0000259" key="17">
    <source>
        <dbReference type="PROSITE" id="PS51194"/>
    </source>
</evidence>
<evidence type="ECO:0000256" key="15">
    <source>
        <dbReference type="RuleBase" id="RU363016"/>
    </source>
</evidence>
<gene>
    <name evidence="18" type="ORF">AMJAP_0132</name>
</gene>
<dbReference type="CDD" id="cd17992">
    <property type="entry name" value="DEXHc_RecG"/>
    <property type="match status" value="1"/>
</dbReference>
<dbReference type="Pfam" id="PF00271">
    <property type="entry name" value="Helicase_C"/>
    <property type="match status" value="1"/>
</dbReference>
<evidence type="ECO:0000313" key="19">
    <source>
        <dbReference type="Proteomes" id="UP000595663"/>
    </source>
</evidence>
<evidence type="ECO:0000256" key="13">
    <source>
        <dbReference type="ARBA" id="ARBA00034808"/>
    </source>
</evidence>
<dbReference type="FunFam" id="3.40.50.300:FF:000391">
    <property type="entry name" value="ATP-dependent DNA helicase RecG"/>
    <property type="match status" value="1"/>
</dbReference>
<reference evidence="18 19" key="1">
    <citation type="journal article" date="2008" name="Int. J. Syst. Evol. Microbiol.">
        <title>Amphritea japonica sp. nov. and Amphritea balenae sp. nov., isolated from the sediment adjacent to sperm whale carcasses off Kagoshima, Japan.</title>
        <authorList>
            <person name="Miyazaki M."/>
            <person name="Nogi Y."/>
            <person name="Fujiwara Y."/>
            <person name="Kawato M."/>
            <person name="Nagahama T."/>
            <person name="Kubokawa K."/>
            <person name="Horikoshi K."/>
        </authorList>
    </citation>
    <scope>NUCLEOTIDE SEQUENCE [LARGE SCALE GENOMIC DNA]</scope>
    <source>
        <strain evidence="18 19">ATCC BAA-1530</strain>
    </source>
</reference>
<protein>
    <recommendedName>
        <fullName evidence="2 15">ATP-dependent DNA helicase RecG</fullName>
        <ecNumber evidence="13 15">5.6.2.4</ecNumber>
    </recommendedName>
</protein>
<evidence type="ECO:0000256" key="7">
    <source>
        <dbReference type="ARBA" id="ARBA00022840"/>
    </source>
</evidence>
<dbReference type="SMART" id="SM00490">
    <property type="entry name" value="HELICc"/>
    <property type="match status" value="1"/>
</dbReference>
<dbReference type="SMART" id="SM00487">
    <property type="entry name" value="DEXDc"/>
    <property type="match status" value="1"/>
</dbReference>
<dbReference type="InterPro" id="IPR045562">
    <property type="entry name" value="RecG_dom3_C"/>
</dbReference>
<dbReference type="InterPro" id="IPR014001">
    <property type="entry name" value="Helicase_ATP-bd"/>
</dbReference>
<organism evidence="18 19">
    <name type="scientific">Amphritea japonica ATCC BAA-1530</name>
    <dbReference type="NCBI Taxonomy" id="1278309"/>
    <lineage>
        <taxon>Bacteria</taxon>
        <taxon>Pseudomonadati</taxon>
        <taxon>Pseudomonadota</taxon>
        <taxon>Gammaproteobacteria</taxon>
        <taxon>Oceanospirillales</taxon>
        <taxon>Oceanospirillaceae</taxon>
        <taxon>Amphritea</taxon>
    </lineage>
</organism>
<dbReference type="InterPro" id="IPR004609">
    <property type="entry name" value="ATP-dep_DNA_helicase_RecG"/>
</dbReference>
<dbReference type="Proteomes" id="UP000595663">
    <property type="component" value="Chromosome"/>
</dbReference>
<dbReference type="SUPFAM" id="SSF50249">
    <property type="entry name" value="Nucleic acid-binding proteins"/>
    <property type="match status" value="1"/>
</dbReference>
<evidence type="ECO:0000259" key="16">
    <source>
        <dbReference type="PROSITE" id="PS51192"/>
    </source>
</evidence>
<evidence type="ECO:0000256" key="8">
    <source>
        <dbReference type="ARBA" id="ARBA00023125"/>
    </source>
</evidence>
<feature type="domain" description="Helicase ATP-binding" evidence="16">
    <location>
        <begin position="285"/>
        <end position="450"/>
    </location>
</feature>
<feature type="domain" description="Helicase C-terminal" evidence="17">
    <location>
        <begin position="483"/>
        <end position="629"/>
    </location>
</feature>
<evidence type="ECO:0000256" key="6">
    <source>
        <dbReference type="ARBA" id="ARBA00022806"/>
    </source>
</evidence>
<keyword evidence="10 15" id="KW-0234">DNA repair</keyword>